<dbReference type="InterPro" id="IPR006224">
    <property type="entry name" value="PsdUridine_synth_RluA-like_CS"/>
</dbReference>
<dbReference type="GO" id="GO:0003723">
    <property type="term" value="F:RNA binding"/>
    <property type="evidence" value="ECO:0007669"/>
    <property type="project" value="InterPro"/>
</dbReference>
<organism evidence="6 7">
    <name type="scientific">Acetonema longum DSM 6540</name>
    <dbReference type="NCBI Taxonomy" id="1009370"/>
    <lineage>
        <taxon>Bacteria</taxon>
        <taxon>Bacillati</taxon>
        <taxon>Bacillota</taxon>
        <taxon>Negativicutes</taxon>
        <taxon>Acetonemataceae</taxon>
        <taxon>Acetonema</taxon>
    </lineage>
</organism>
<accession>F7NDH6</accession>
<dbReference type="EC" id="5.4.99.-" evidence="4"/>
<evidence type="ECO:0000259" key="5">
    <source>
        <dbReference type="Pfam" id="PF00849"/>
    </source>
</evidence>
<dbReference type="Pfam" id="PF00849">
    <property type="entry name" value="PseudoU_synth_2"/>
    <property type="match status" value="1"/>
</dbReference>
<name>F7NDH6_9FIRM</name>
<dbReference type="GO" id="GO:0000455">
    <property type="term" value="P:enzyme-directed rRNA pseudouridine synthesis"/>
    <property type="evidence" value="ECO:0007669"/>
    <property type="project" value="TreeGrafter"/>
</dbReference>
<evidence type="ECO:0000256" key="1">
    <source>
        <dbReference type="ARBA" id="ARBA00000073"/>
    </source>
</evidence>
<evidence type="ECO:0000313" key="6">
    <source>
        <dbReference type="EMBL" id="EGO65929.1"/>
    </source>
</evidence>
<evidence type="ECO:0000313" key="7">
    <source>
        <dbReference type="Proteomes" id="UP000003240"/>
    </source>
</evidence>
<keyword evidence="7" id="KW-1185">Reference proteome</keyword>
<comment type="catalytic activity">
    <reaction evidence="1 4">
        <text>a uridine in RNA = a pseudouridine in RNA</text>
        <dbReference type="Rhea" id="RHEA:48348"/>
        <dbReference type="Rhea" id="RHEA-COMP:12068"/>
        <dbReference type="Rhea" id="RHEA-COMP:12069"/>
        <dbReference type="ChEBI" id="CHEBI:65314"/>
        <dbReference type="ChEBI" id="CHEBI:65315"/>
    </reaction>
</comment>
<proteinExistence type="inferred from homology"/>
<dbReference type="PROSITE" id="PS01129">
    <property type="entry name" value="PSI_RLU"/>
    <property type="match status" value="1"/>
</dbReference>
<dbReference type="RefSeq" id="WP_004091696.1">
    <property type="nucleotide sequence ID" value="NZ_AFGF01000006.1"/>
</dbReference>
<dbReference type="InterPro" id="IPR006145">
    <property type="entry name" value="PsdUridine_synth_RsuA/RluA"/>
</dbReference>
<dbReference type="OrthoDB" id="9807829at2"/>
<evidence type="ECO:0000256" key="4">
    <source>
        <dbReference type="RuleBase" id="RU362028"/>
    </source>
</evidence>
<gene>
    <name evidence="6" type="ORF">ALO_00415</name>
</gene>
<evidence type="ECO:0000256" key="3">
    <source>
        <dbReference type="PIRSR" id="PIRSR606225-1"/>
    </source>
</evidence>
<dbReference type="Proteomes" id="UP000003240">
    <property type="component" value="Unassembled WGS sequence"/>
</dbReference>
<dbReference type="InterPro" id="IPR050188">
    <property type="entry name" value="RluA_PseudoU_synthase"/>
</dbReference>
<feature type="domain" description="Pseudouridine synthase RsuA/RluA-like" evidence="5">
    <location>
        <begin position="84"/>
        <end position="230"/>
    </location>
</feature>
<feature type="active site" evidence="3">
    <location>
        <position position="130"/>
    </location>
</feature>
<protein>
    <recommendedName>
        <fullName evidence="4">Pseudouridine synthase</fullName>
        <ecNumber evidence="4">5.4.99.-</ecNumber>
    </recommendedName>
</protein>
<comment type="caution">
    <text evidence="6">The sequence shown here is derived from an EMBL/GenBank/DDBJ whole genome shotgun (WGS) entry which is preliminary data.</text>
</comment>
<comment type="function">
    <text evidence="4">Responsible for synthesis of pseudouridine from uracil.</text>
</comment>
<dbReference type="NCBIfam" id="TIGR00005">
    <property type="entry name" value="rluA_subfam"/>
    <property type="match status" value="1"/>
</dbReference>
<dbReference type="AlphaFoldDB" id="F7NDH6"/>
<dbReference type="EMBL" id="AFGF01000006">
    <property type="protein sequence ID" value="EGO65929.1"/>
    <property type="molecule type" value="Genomic_DNA"/>
</dbReference>
<dbReference type="STRING" id="1009370.ALO_00415"/>
<dbReference type="PANTHER" id="PTHR21600">
    <property type="entry name" value="MITOCHONDRIAL RNA PSEUDOURIDINE SYNTHASE"/>
    <property type="match status" value="1"/>
</dbReference>
<dbReference type="Gene3D" id="3.30.2350.10">
    <property type="entry name" value="Pseudouridine synthase"/>
    <property type="match status" value="1"/>
</dbReference>
<comment type="similarity">
    <text evidence="2 4">Belongs to the pseudouridine synthase RluA family.</text>
</comment>
<reference evidence="6 7" key="1">
    <citation type="journal article" date="2011" name="EMBO J.">
        <title>Structural diversity of bacterial flagellar motors.</title>
        <authorList>
            <person name="Chen S."/>
            <person name="Beeby M."/>
            <person name="Murphy G.E."/>
            <person name="Leadbetter J.R."/>
            <person name="Hendrixson D.R."/>
            <person name="Briegel A."/>
            <person name="Li Z."/>
            <person name="Shi J."/>
            <person name="Tocheva E.I."/>
            <person name="Muller A."/>
            <person name="Dobro M.J."/>
            <person name="Jensen G.J."/>
        </authorList>
    </citation>
    <scope>NUCLEOTIDE SEQUENCE [LARGE SCALE GENOMIC DNA]</scope>
    <source>
        <strain evidence="6 7">DSM 6540</strain>
    </source>
</reference>
<dbReference type="InterPro" id="IPR020103">
    <property type="entry name" value="PsdUridine_synth_cat_dom_sf"/>
</dbReference>
<dbReference type="eggNOG" id="COG0564">
    <property type="taxonomic scope" value="Bacteria"/>
</dbReference>
<evidence type="ECO:0000256" key="2">
    <source>
        <dbReference type="ARBA" id="ARBA00010876"/>
    </source>
</evidence>
<dbReference type="CDD" id="cd02869">
    <property type="entry name" value="PseudoU_synth_RluA_like"/>
    <property type="match status" value="1"/>
</dbReference>
<dbReference type="GO" id="GO:0140098">
    <property type="term" value="F:catalytic activity, acting on RNA"/>
    <property type="evidence" value="ECO:0007669"/>
    <property type="project" value="UniProtKB-ARBA"/>
</dbReference>
<keyword evidence="4" id="KW-0413">Isomerase</keyword>
<dbReference type="InterPro" id="IPR006225">
    <property type="entry name" value="PsdUridine_synth_RluC/D"/>
</dbReference>
<dbReference type="GO" id="GO:0009982">
    <property type="term" value="F:pseudouridine synthase activity"/>
    <property type="evidence" value="ECO:0007669"/>
    <property type="project" value="InterPro"/>
</dbReference>
<dbReference type="PANTHER" id="PTHR21600:SF35">
    <property type="entry name" value="PSEUDOURIDINE SYNTHASE"/>
    <property type="match status" value="1"/>
</dbReference>
<sequence length="287" mass="31431">MIVVSVPAGIHMVPLIHCLTRLGISQTQKRKMKRSGTIYINNAIASLMTPVSAGDHITVDFAANKPAIVPRPGPLSIVYEDDSLLIADKPAGMLVHPTVKLETGTLANAVLFYYQQQNLLYDFHPVTRLDKNTSGLVLIAKQANIHRLLNNPEKITKEYLAIAGGSVISESGIIDAPIQRHPDSIIQRIIHPDGQSAVTHFRVLQRFATATLVSLKLITGRTHQIRVHMAYIGHPLLGDDLYGGSEEKIDRQALHAAKLELLHPISGKAIQVSSSMPPDMQELLKLV</sequence>
<dbReference type="SUPFAM" id="SSF55120">
    <property type="entry name" value="Pseudouridine synthase"/>
    <property type="match status" value="1"/>
</dbReference>